<reference evidence="2" key="2">
    <citation type="submission" date="2020-09" db="EMBL/GenBank/DDBJ databases">
        <authorList>
            <person name="Sun Q."/>
            <person name="Zhou Y."/>
        </authorList>
    </citation>
    <scope>NUCLEOTIDE SEQUENCE</scope>
    <source>
        <strain evidence="2">CGMCC 1.14988</strain>
    </source>
</reference>
<evidence type="ECO:0000313" key="3">
    <source>
        <dbReference type="Proteomes" id="UP000650511"/>
    </source>
</evidence>
<evidence type="ECO:0008006" key="4">
    <source>
        <dbReference type="Google" id="ProtNLM"/>
    </source>
</evidence>
<organism evidence="2 3">
    <name type="scientific">Egicoccus halophilus</name>
    <dbReference type="NCBI Taxonomy" id="1670830"/>
    <lineage>
        <taxon>Bacteria</taxon>
        <taxon>Bacillati</taxon>
        <taxon>Actinomycetota</taxon>
        <taxon>Nitriliruptoria</taxon>
        <taxon>Egicoccales</taxon>
        <taxon>Egicoccaceae</taxon>
        <taxon>Egicoccus</taxon>
    </lineage>
</organism>
<gene>
    <name evidence="2" type="ORF">GCM10011354_23710</name>
</gene>
<proteinExistence type="predicted"/>
<dbReference type="AlphaFoldDB" id="A0A8J3ESG5"/>
<sequence>MSVRVNLLPVANVAHRRASRQRAVVVVALGAVVAALGIVHAVQHATLRGAEAELAAAQHEVLALEGARAELTPYAELAAQAMAAEEQVRAALADEVSVAGLLQDLALVTATETGLETIDIRLQPPLGAAPAVDGVPPDVVGTVTLTGANTAGHAPGVERLLLDYASLVTLADPYVSSSTLDEHGNASFVVDVDVRPSSRTERYADGLPEVLR</sequence>
<dbReference type="RefSeq" id="WP_130649919.1">
    <property type="nucleotide sequence ID" value="NZ_BMHA01000008.1"/>
</dbReference>
<dbReference type="EMBL" id="BMHA01000008">
    <property type="protein sequence ID" value="GGI07363.1"/>
    <property type="molecule type" value="Genomic_DNA"/>
</dbReference>
<dbReference type="Proteomes" id="UP000650511">
    <property type="component" value="Unassembled WGS sequence"/>
</dbReference>
<dbReference type="OrthoDB" id="5242405at2"/>
<accession>A0A8J3ESG5</accession>
<protein>
    <recommendedName>
        <fullName evidence="4">Tfp pilus assembly protein PilN</fullName>
    </recommendedName>
</protein>
<evidence type="ECO:0000313" key="2">
    <source>
        <dbReference type="EMBL" id="GGI07363.1"/>
    </source>
</evidence>
<keyword evidence="3" id="KW-1185">Reference proteome</keyword>
<reference evidence="2" key="1">
    <citation type="journal article" date="2014" name="Int. J. Syst. Evol. Microbiol.">
        <title>Complete genome sequence of Corynebacterium casei LMG S-19264T (=DSM 44701T), isolated from a smear-ripened cheese.</title>
        <authorList>
            <consortium name="US DOE Joint Genome Institute (JGI-PGF)"/>
            <person name="Walter F."/>
            <person name="Albersmeier A."/>
            <person name="Kalinowski J."/>
            <person name="Ruckert C."/>
        </authorList>
    </citation>
    <scope>NUCLEOTIDE SEQUENCE</scope>
    <source>
        <strain evidence="2">CGMCC 1.14988</strain>
    </source>
</reference>
<feature type="coiled-coil region" evidence="1">
    <location>
        <begin position="47"/>
        <end position="94"/>
    </location>
</feature>
<evidence type="ECO:0000256" key="1">
    <source>
        <dbReference type="SAM" id="Coils"/>
    </source>
</evidence>
<name>A0A8J3ESG5_9ACTN</name>
<comment type="caution">
    <text evidence="2">The sequence shown here is derived from an EMBL/GenBank/DDBJ whole genome shotgun (WGS) entry which is preliminary data.</text>
</comment>
<keyword evidence="1" id="KW-0175">Coiled coil</keyword>